<evidence type="ECO:0000256" key="1">
    <source>
        <dbReference type="SAM" id="MobiDB-lite"/>
    </source>
</evidence>
<feature type="region of interest" description="Disordered" evidence="1">
    <location>
        <begin position="1"/>
        <end position="26"/>
    </location>
</feature>
<name>B9G9F7_ORYSJ</name>
<sequence>MGRGDTAAMGRRRDENRSSRRCGGHGEMPLQWAAVADGKWSRCRRRDGKRSRRHHPLDADPTASWTNLYLQISDNFHRPIELNEWLRFGTCWYRGTCWMGAML</sequence>
<organism evidence="2">
    <name type="scientific">Oryza sativa subsp. japonica</name>
    <name type="common">Rice</name>
    <dbReference type="NCBI Taxonomy" id="39947"/>
    <lineage>
        <taxon>Eukaryota</taxon>
        <taxon>Viridiplantae</taxon>
        <taxon>Streptophyta</taxon>
        <taxon>Embryophyta</taxon>
        <taxon>Tracheophyta</taxon>
        <taxon>Spermatophyta</taxon>
        <taxon>Magnoliopsida</taxon>
        <taxon>Liliopsida</taxon>
        <taxon>Poales</taxon>
        <taxon>Poaceae</taxon>
        <taxon>BOP clade</taxon>
        <taxon>Oryzoideae</taxon>
        <taxon>Oryzeae</taxon>
        <taxon>Oryzinae</taxon>
        <taxon>Oryza</taxon>
        <taxon>Oryza sativa</taxon>
    </lineage>
</organism>
<accession>B9G9F7</accession>
<evidence type="ECO:0000313" key="2">
    <source>
        <dbReference type="EMBL" id="EEE51663.1"/>
    </source>
</evidence>
<protein>
    <submittedName>
        <fullName evidence="2">Uncharacterized protein</fullName>
    </submittedName>
</protein>
<reference evidence="2" key="2">
    <citation type="submission" date="2008-12" db="EMBL/GenBank/DDBJ databases">
        <title>Improved gene annotation of the rice (Oryza sativa) genomes.</title>
        <authorList>
            <person name="Wang J."/>
            <person name="Li R."/>
            <person name="Fan W."/>
            <person name="Huang Q."/>
            <person name="Zhang J."/>
            <person name="Zhou Y."/>
            <person name="Hu Y."/>
            <person name="Zi S."/>
            <person name="Li J."/>
            <person name="Ni P."/>
            <person name="Zheng H."/>
            <person name="Zhang Y."/>
            <person name="Zhao M."/>
            <person name="Hao Q."/>
            <person name="McDermott J."/>
            <person name="Samudrala R."/>
            <person name="Kristiansen K."/>
            <person name="Wong G.K.-S."/>
        </authorList>
    </citation>
    <scope>NUCLEOTIDE SEQUENCE</scope>
</reference>
<dbReference type="Proteomes" id="UP000007752">
    <property type="component" value="Chromosome 11"/>
</dbReference>
<reference evidence="2" key="1">
    <citation type="journal article" date="2005" name="PLoS Biol.">
        <title>The genomes of Oryza sativa: a history of duplications.</title>
        <authorList>
            <person name="Yu J."/>
            <person name="Wang J."/>
            <person name="Lin W."/>
            <person name="Li S."/>
            <person name="Li H."/>
            <person name="Zhou J."/>
            <person name="Ni P."/>
            <person name="Dong W."/>
            <person name="Hu S."/>
            <person name="Zeng C."/>
            <person name="Zhang J."/>
            <person name="Zhang Y."/>
            <person name="Li R."/>
            <person name="Xu Z."/>
            <person name="Li S."/>
            <person name="Li X."/>
            <person name="Zheng H."/>
            <person name="Cong L."/>
            <person name="Lin L."/>
            <person name="Yin J."/>
            <person name="Geng J."/>
            <person name="Li G."/>
            <person name="Shi J."/>
            <person name="Liu J."/>
            <person name="Lv H."/>
            <person name="Li J."/>
            <person name="Wang J."/>
            <person name="Deng Y."/>
            <person name="Ran L."/>
            <person name="Shi X."/>
            <person name="Wang X."/>
            <person name="Wu Q."/>
            <person name="Li C."/>
            <person name="Ren X."/>
            <person name="Wang J."/>
            <person name="Wang X."/>
            <person name="Li D."/>
            <person name="Liu D."/>
            <person name="Zhang X."/>
            <person name="Ji Z."/>
            <person name="Zhao W."/>
            <person name="Sun Y."/>
            <person name="Zhang Z."/>
            <person name="Bao J."/>
            <person name="Han Y."/>
            <person name="Dong L."/>
            <person name="Ji J."/>
            <person name="Chen P."/>
            <person name="Wu S."/>
            <person name="Liu J."/>
            <person name="Xiao Y."/>
            <person name="Bu D."/>
            <person name="Tan J."/>
            <person name="Yang L."/>
            <person name="Ye C."/>
            <person name="Zhang J."/>
            <person name="Xu J."/>
            <person name="Zhou Y."/>
            <person name="Yu Y."/>
            <person name="Zhang B."/>
            <person name="Zhuang S."/>
            <person name="Wei H."/>
            <person name="Liu B."/>
            <person name="Lei M."/>
            <person name="Yu H."/>
            <person name="Li Y."/>
            <person name="Xu H."/>
            <person name="Wei S."/>
            <person name="He X."/>
            <person name="Fang L."/>
            <person name="Zhang Z."/>
            <person name="Zhang Y."/>
            <person name="Huang X."/>
            <person name="Su Z."/>
            <person name="Tong W."/>
            <person name="Li J."/>
            <person name="Tong Z."/>
            <person name="Li S."/>
            <person name="Ye J."/>
            <person name="Wang L."/>
            <person name="Fang L."/>
            <person name="Lei T."/>
            <person name="Chen C."/>
            <person name="Chen H."/>
            <person name="Xu Z."/>
            <person name="Li H."/>
            <person name="Huang H."/>
            <person name="Zhang F."/>
            <person name="Xu H."/>
            <person name="Li N."/>
            <person name="Zhao C."/>
            <person name="Li S."/>
            <person name="Dong L."/>
            <person name="Huang Y."/>
            <person name="Li L."/>
            <person name="Xi Y."/>
            <person name="Qi Q."/>
            <person name="Li W."/>
            <person name="Zhang B."/>
            <person name="Hu W."/>
            <person name="Zhang Y."/>
            <person name="Tian X."/>
            <person name="Jiao Y."/>
            <person name="Liang X."/>
            <person name="Jin J."/>
            <person name="Gao L."/>
            <person name="Zheng W."/>
            <person name="Hao B."/>
            <person name="Liu S."/>
            <person name="Wang W."/>
            <person name="Yuan L."/>
            <person name="Cao M."/>
            <person name="McDermott J."/>
            <person name="Samudrala R."/>
            <person name="Wang J."/>
            <person name="Wong G.K."/>
            <person name="Yang H."/>
        </authorList>
    </citation>
    <scope>NUCLEOTIDE SEQUENCE [LARGE SCALE GENOMIC DNA]</scope>
</reference>
<dbReference type="AlphaFoldDB" id="B9G9F7"/>
<dbReference type="EMBL" id="CM000148">
    <property type="protein sequence ID" value="EEE51663.1"/>
    <property type="molecule type" value="Genomic_DNA"/>
</dbReference>
<gene>
    <name evidence="2" type="ORF">OsJ_32988</name>
</gene>
<proteinExistence type="predicted"/>